<dbReference type="GeneID" id="39592914"/>
<comment type="function">
    <text evidence="7">Functions as a component of the nuclear pore complex (NPC).</text>
</comment>
<dbReference type="STRING" id="105984.A0A427XQ22"/>
<dbReference type="RefSeq" id="XP_028475661.1">
    <property type="nucleotide sequence ID" value="XM_028623687.1"/>
</dbReference>
<sequence length="792" mass="88268">MAGAAGTLAQSPYSTFADILSRYHSQYTEAGPSSAQLDTPIPYDVVLDQDNGMIEALMGSLEGYLQAHRANSSAPMPSEEYESMLLEHRTWALIRAVYDNRLPRADPAFVAPSASEQIRESPYTPPEELVQTIVNEDSELALWATLVGHLQSRPLFTSPPPIESRTGYLPSTMRRAKAARLNNGAAVTTSLDPDFTLRDPHGQSLAGEDQTYQAPLLETLWDLVRHGELDQAVKVCEEGGEPWRAASLMGGRRWNMSGLTNDSLTGSAMEGNRTRALWKKSCRAIAKNPTLSSSERSLYAALISDLQSLLPACQSWEDHLWAHITHLTEKRLDRRCSELGGFWQAEDQLRGRDDEEAVDVAHGGLDQVFASIASVQSGDVANASQNPYYVAQKMVILGRAESLLNTFADRISGLEESVAPELIGPLMRFFAHLVLVLRSLNQPVPESAANYILEAYLSILKREGKDSLVAMYAACLREGNGEESYARFLRGMDPNATREVKQEALLRAKQYNLNVTIIAKLTVSEILKSEFEHIPALALGQPDMTTFSTGLSERDVRLIRSIEWLTMVPETYDEALLRSNDVARYFLALGQATAAEALLRTLPAEITTDAGDDDDSQLLEHDSYRRLLGVFACHEAVDEILSQKPKATATKVDQHNWRKRLLSAIEKTHDQTRALLTSGWLRFHISSRTTYSSQRRKELARIRQIFVPDLVLRLHNRLVDNRELFPALLQRALDMTKLVAAEDYHVYEEFLGSDDKPYRLVAYLDRVREASMAALQSGSPDPFKAVAVVQVQ</sequence>
<gene>
    <name evidence="8" type="primary">NUP84</name>
    <name evidence="8" type="ORF">EHS24_008371</name>
</gene>
<name>A0A427XQ22_9TREE</name>
<keyword evidence="6 7" id="KW-0539">Nucleus</keyword>
<accession>A0A427XQ22</accession>
<dbReference type="Proteomes" id="UP000279236">
    <property type="component" value="Unassembled WGS sequence"/>
</dbReference>
<keyword evidence="1 7" id="KW-0813">Transport</keyword>
<evidence type="ECO:0000313" key="9">
    <source>
        <dbReference type="Proteomes" id="UP000279236"/>
    </source>
</evidence>
<comment type="subcellular location">
    <subcellularLocation>
        <location evidence="7">Nucleus</location>
        <location evidence="7">Nuclear pore complex</location>
    </subcellularLocation>
    <subcellularLocation>
        <location evidence="7">Nucleus membrane</location>
    </subcellularLocation>
</comment>
<keyword evidence="9" id="KW-1185">Reference proteome</keyword>
<keyword evidence="4 7" id="KW-0811">Translocation</keyword>
<dbReference type="Pfam" id="PF04121">
    <property type="entry name" value="Nup84_Nup100"/>
    <property type="match status" value="1"/>
</dbReference>
<dbReference type="AlphaFoldDB" id="A0A427XQ22"/>
<keyword evidence="7" id="KW-0472">Membrane</keyword>
<evidence type="ECO:0000256" key="4">
    <source>
        <dbReference type="ARBA" id="ARBA00023010"/>
    </source>
</evidence>
<evidence type="ECO:0000256" key="2">
    <source>
        <dbReference type="ARBA" id="ARBA00022816"/>
    </source>
</evidence>
<comment type="subunit">
    <text evidence="7">Part of the nuclear pore complex (NPC).</text>
</comment>
<dbReference type="OrthoDB" id="3098at2759"/>
<comment type="similarity">
    <text evidence="7">Belongs to the nucleoporin Nup84/Nup107 family.</text>
</comment>
<proteinExistence type="inferred from homology"/>
<protein>
    <recommendedName>
        <fullName evidence="7">Nuclear pore complex protein</fullName>
    </recommendedName>
</protein>
<dbReference type="InterPro" id="IPR007252">
    <property type="entry name" value="Nup84/Nup107"/>
</dbReference>
<dbReference type="PANTHER" id="PTHR13003">
    <property type="entry name" value="NUP107-RELATED"/>
    <property type="match status" value="1"/>
</dbReference>
<dbReference type="GO" id="GO:0017056">
    <property type="term" value="F:structural constituent of nuclear pore"/>
    <property type="evidence" value="ECO:0007669"/>
    <property type="project" value="UniProtKB-UniRule"/>
</dbReference>
<dbReference type="GO" id="GO:0006606">
    <property type="term" value="P:protein import into nucleus"/>
    <property type="evidence" value="ECO:0007669"/>
    <property type="project" value="TreeGrafter"/>
</dbReference>
<comment type="caution">
    <text evidence="8">The sequence shown here is derived from an EMBL/GenBank/DDBJ whole genome shotgun (WGS) entry which is preliminary data.</text>
</comment>
<keyword evidence="3" id="KW-0653">Protein transport</keyword>
<evidence type="ECO:0000256" key="6">
    <source>
        <dbReference type="ARBA" id="ARBA00023242"/>
    </source>
</evidence>
<evidence type="ECO:0000256" key="7">
    <source>
        <dbReference type="RuleBase" id="RU365072"/>
    </source>
</evidence>
<keyword evidence="2" id="KW-0509">mRNA transport</keyword>
<reference evidence="8 9" key="1">
    <citation type="submission" date="2018-11" db="EMBL/GenBank/DDBJ databases">
        <title>Genome sequence of Apiotrichum porosum DSM 27194.</title>
        <authorList>
            <person name="Aliyu H."/>
            <person name="Gorte O."/>
            <person name="Ochsenreither K."/>
        </authorList>
    </citation>
    <scope>NUCLEOTIDE SEQUENCE [LARGE SCALE GENOMIC DNA]</scope>
    <source>
        <strain evidence="8 9">DSM 27194</strain>
    </source>
</reference>
<dbReference type="GO" id="GO:0031080">
    <property type="term" value="C:nuclear pore outer ring"/>
    <property type="evidence" value="ECO:0007669"/>
    <property type="project" value="TreeGrafter"/>
</dbReference>
<dbReference type="Gene3D" id="1.20.190.50">
    <property type="match status" value="1"/>
</dbReference>
<dbReference type="PANTHER" id="PTHR13003:SF2">
    <property type="entry name" value="NUCLEAR PORE COMPLEX PROTEIN NUP107"/>
    <property type="match status" value="1"/>
</dbReference>
<evidence type="ECO:0000256" key="1">
    <source>
        <dbReference type="ARBA" id="ARBA00022448"/>
    </source>
</evidence>
<dbReference type="EMBL" id="RSCE01000007">
    <property type="protein sequence ID" value="RSH80942.1"/>
    <property type="molecule type" value="Genomic_DNA"/>
</dbReference>
<organism evidence="8 9">
    <name type="scientific">Apiotrichum porosum</name>
    <dbReference type="NCBI Taxonomy" id="105984"/>
    <lineage>
        <taxon>Eukaryota</taxon>
        <taxon>Fungi</taxon>
        <taxon>Dikarya</taxon>
        <taxon>Basidiomycota</taxon>
        <taxon>Agaricomycotina</taxon>
        <taxon>Tremellomycetes</taxon>
        <taxon>Trichosporonales</taxon>
        <taxon>Trichosporonaceae</taxon>
        <taxon>Apiotrichum</taxon>
    </lineage>
</organism>
<keyword evidence="5 7" id="KW-0906">Nuclear pore complex</keyword>
<dbReference type="GO" id="GO:0000973">
    <property type="term" value="P:post-transcriptional tethering of RNA polymerase II gene DNA at nuclear periphery"/>
    <property type="evidence" value="ECO:0007669"/>
    <property type="project" value="TreeGrafter"/>
</dbReference>
<evidence type="ECO:0000256" key="3">
    <source>
        <dbReference type="ARBA" id="ARBA00022927"/>
    </source>
</evidence>
<dbReference type="GO" id="GO:0031965">
    <property type="term" value="C:nuclear membrane"/>
    <property type="evidence" value="ECO:0007669"/>
    <property type="project" value="UniProtKB-SubCell"/>
</dbReference>
<evidence type="ECO:0000256" key="5">
    <source>
        <dbReference type="ARBA" id="ARBA00023132"/>
    </source>
</evidence>
<dbReference type="Gene3D" id="1.10.3450.20">
    <property type="match status" value="1"/>
</dbReference>
<dbReference type="GO" id="GO:0006406">
    <property type="term" value="P:mRNA export from nucleus"/>
    <property type="evidence" value="ECO:0007669"/>
    <property type="project" value="TreeGrafter"/>
</dbReference>
<evidence type="ECO:0000313" key="8">
    <source>
        <dbReference type="EMBL" id="RSH80942.1"/>
    </source>
</evidence>